<dbReference type="InterPro" id="IPR052845">
    <property type="entry name" value="Axonemal_dynein_LC_domain"/>
</dbReference>
<proteinExistence type="predicted"/>
<feature type="region of interest" description="Disordered" evidence="3">
    <location>
        <begin position="954"/>
        <end position="995"/>
    </location>
</feature>
<sequence length="995" mass="114030">MNSTVDEMRELPELKEKFVPEKRSKMKLTPLHNDLIPDELLTTLISTVSPLERSLEAPKITKTPKDFKICGMRHTDAVWQHPLARKKYKHLLDQPTSATGAGRDISFLCDAMVSQRTRKPLSEMAVRGSTQDLHKDPNLEESLIPAEYHVVKNKGVMGLKCYEDKYTVLLEDEEKRLRVFPSMKPSSRLEVLQLKKVMDEMLDKAGVNQEHAELENLSQMEGLLELVRVEQDIYNTIFHELIRQVSVHCAERGQLLAKLRQRYVALLERIPQQMKGLHTQALAQRALDRRRMEEITGLKKSIAQLNNELSEIKGHNEHVSQQAEMAQQNLAKAQEELHRTSDLVAEHRELYEMQRRRLEGQVTRLTDERDLWSKVTHSLAVKVIKANKLQLASRLDVSNQAWIKTAQRFTALLTTKDTEDMRHIVKLTDQWKDEVTAFTQRLNDTEERQCKEIRRVQAGITQWQAFCEANINRPDVNLEESQDKLFFDLKQWSLLLTAQCERYGGEDLLSCQETLNHFSQLQDDWVGVSLQLFRRHPGLDREPFKGQETVWELERAVSELHKQLRTRITGESGVHKLLISLIGAMERWTFKLMTVKDQTETLPQSDWLNLEKDLGSWTKLTEEAMLQVSSPWADSERVKKTVHIRIEINSVFAMLREFVSMQDIFFDCENQRLSDEASSVHSALTRWMVDLLLLMVPDFSDDQEPPLHSDPVPHALVTVSFQELEEDGKRLTQKLDLFSKYLTSSCLPIVEDDLQKQLAGDESENELAELSKLQRECEVWTEACRCLLLDIKGAPVDAQETVVSQSIMDILPSEKTSEDSMRDEDTEPPSDTEEVEEEAVSEGEEENSEPMGKFTERSYSRKSIGHDSSTAETTPGPESTLPVRTSQDVARSPTPNTERDLDALATVQTLHLQLLGAESRAQSAEEHAQRTEKALQAALEKVRDLELQLKARAVELRENKKTELVTSQRAVTADPRSVSQKPDPSPKQRRAPKKH</sequence>
<dbReference type="Proteomes" id="UP001044222">
    <property type="component" value="Unassembled WGS sequence"/>
</dbReference>
<name>A0A9D3S5K1_ANGAN</name>
<evidence type="ECO:0000313" key="5">
    <source>
        <dbReference type="Proteomes" id="UP001044222"/>
    </source>
</evidence>
<dbReference type="PANTHER" id="PTHR23052">
    <property type="entry name" value="AXONEMAL DYNEIN LIGHT CHAIN DOMAIN-CONTAINING PROTEIN 1"/>
    <property type="match status" value="1"/>
</dbReference>
<dbReference type="InterPro" id="IPR019347">
    <property type="entry name" value="Axonemal_dynein_light_chain"/>
</dbReference>
<keyword evidence="1 2" id="KW-0175">Coiled coil</keyword>
<dbReference type="EMBL" id="JAFIRN010000004">
    <property type="protein sequence ID" value="KAG5850917.1"/>
    <property type="molecule type" value="Genomic_DNA"/>
</dbReference>
<feature type="compositionally biased region" description="Polar residues" evidence="3">
    <location>
        <begin position="866"/>
        <end position="896"/>
    </location>
</feature>
<dbReference type="Pfam" id="PF10211">
    <property type="entry name" value="Ax_dynein_light"/>
    <property type="match status" value="1"/>
</dbReference>
<feature type="compositionally biased region" description="Basic and acidic residues" evidence="3">
    <location>
        <begin position="954"/>
        <end position="963"/>
    </location>
</feature>
<organism evidence="4 5">
    <name type="scientific">Anguilla anguilla</name>
    <name type="common">European freshwater eel</name>
    <name type="synonym">Muraena anguilla</name>
    <dbReference type="NCBI Taxonomy" id="7936"/>
    <lineage>
        <taxon>Eukaryota</taxon>
        <taxon>Metazoa</taxon>
        <taxon>Chordata</taxon>
        <taxon>Craniata</taxon>
        <taxon>Vertebrata</taxon>
        <taxon>Euteleostomi</taxon>
        <taxon>Actinopterygii</taxon>
        <taxon>Neopterygii</taxon>
        <taxon>Teleostei</taxon>
        <taxon>Anguilliformes</taxon>
        <taxon>Anguillidae</taxon>
        <taxon>Anguilla</taxon>
    </lineage>
</organism>
<comment type="caution">
    <text evidence="4">The sequence shown here is derived from an EMBL/GenBank/DDBJ whole genome shotgun (WGS) entry which is preliminary data.</text>
</comment>
<evidence type="ECO:0008006" key="6">
    <source>
        <dbReference type="Google" id="ProtNLM"/>
    </source>
</evidence>
<feature type="coiled-coil region" evidence="2">
    <location>
        <begin position="295"/>
        <end position="368"/>
    </location>
</feature>
<dbReference type="AlphaFoldDB" id="A0A9D3S5K1"/>
<gene>
    <name evidence="4" type="ORF">ANANG_G00087460</name>
</gene>
<evidence type="ECO:0000256" key="1">
    <source>
        <dbReference type="ARBA" id="ARBA00023054"/>
    </source>
</evidence>
<feature type="region of interest" description="Disordered" evidence="3">
    <location>
        <begin position="805"/>
        <end position="902"/>
    </location>
</feature>
<dbReference type="GO" id="GO:0005737">
    <property type="term" value="C:cytoplasm"/>
    <property type="evidence" value="ECO:0007669"/>
    <property type="project" value="UniProtKB-ARBA"/>
</dbReference>
<evidence type="ECO:0000256" key="2">
    <source>
        <dbReference type="SAM" id="Coils"/>
    </source>
</evidence>
<accession>A0A9D3S5K1</accession>
<keyword evidence="5" id="KW-1185">Reference proteome</keyword>
<evidence type="ECO:0000313" key="4">
    <source>
        <dbReference type="EMBL" id="KAG5850917.1"/>
    </source>
</evidence>
<reference evidence="4" key="1">
    <citation type="submission" date="2021-01" db="EMBL/GenBank/DDBJ databases">
        <title>A chromosome-scale assembly of European eel, Anguilla anguilla.</title>
        <authorList>
            <person name="Henkel C."/>
            <person name="Jong-Raadsen S.A."/>
            <person name="Dufour S."/>
            <person name="Weltzien F.-A."/>
            <person name="Palstra A.P."/>
            <person name="Pelster B."/>
            <person name="Spaink H.P."/>
            <person name="Van Den Thillart G.E."/>
            <person name="Jansen H."/>
            <person name="Zahm M."/>
            <person name="Klopp C."/>
            <person name="Cedric C."/>
            <person name="Louis A."/>
            <person name="Berthelot C."/>
            <person name="Parey E."/>
            <person name="Roest Crollius H."/>
            <person name="Montfort J."/>
            <person name="Robinson-Rechavi M."/>
            <person name="Bucao C."/>
            <person name="Bouchez O."/>
            <person name="Gislard M."/>
            <person name="Lluch J."/>
            <person name="Milhes M."/>
            <person name="Lampietro C."/>
            <person name="Lopez Roques C."/>
            <person name="Donnadieu C."/>
            <person name="Braasch I."/>
            <person name="Desvignes T."/>
            <person name="Postlethwait J."/>
            <person name="Bobe J."/>
            <person name="Guiguen Y."/>
            <person name="Dirks R."/>
        </authorList>
    </citation>
    <scope>NUCLEOTIDE SEQUENCE</scope>
    <source>
        <strain evidence="4">Tag_6206</strain>
        <tissue evidence="4">Liver</tissue>
    </source>
</reference>
<evidence type="ECO:0000256" key="3">
    <source>
        <dbReference type="SAM" id="MobiDB-lite"/>
    </source>
</evidence>
<protein>
    <recommendedName>
        <fullName evidence="6">Axonemal dynein light chain domain containing 1</fullName>
    </recommendedName>
</protein>
<dbReference type="PANTHER" id="PTHR23052:SF1">
    <property type="entry name" value="AXONEMAL DYNEIN LIGHT CHAIN DOMAIN-CONTAINING PROTEIN 1"/>
    <property type="match status" value="1"/>
</dbReference>
<feature type="compositionally biased region" description="Acidic residues" evidence="3">
    <location>
        <begin position="821"/>
        <end position="848"/>
    </location>
</feature>